<evidence type="ECO:0000313" key="3">
    <source>
        <dbReference type="Proteomes" id="UP001431131"/>
    </source>
</evidence>
<reference evidence="2" key="1">
    <citation type="submission" date="2022-02" db="EMBL/GenBank/DDBJ databases">
        <title>Fredinandcohnia quinoae sp. nov. isolated from Chenopodium quinoa seeds.</title>
        <authorList>
            <person name="Saati-Santamaria Z."/>
            <person name="Flores-Felix J.D."/>
            <person name="Igual J.M."/>
            <person name="Velazquez E."/>
            <person name="Garcia-Fraile P."/>
            <person name="Martinez-Molina E."/>
        </authorList>
    </citation>
    <scope>NUCLEOTIDE SEQUENCE</scope>
    <source>
        <strain evidence="2">SECRCQ15</strain>
    </source>
</reference>
<dbReference type="PANTHER" id="PTHR30336:SF4">
    <property type="entry name" value="ENVELOPE BIOGENESIS FACTOR ELYC"/>
    <property type="match status" value="1"/>
</dbReference>
<proteinExistence type="predicted"/>
<gene>
    <name evidence="2" type="ORF">MJG50_16755</name>
</gene>
<dbReference type="GO" id="GO:0005886">
    <property type="term" value="C:plasma membrane"/>
    <property type="evidence" value="ECO:0007669"/>
    <property type="project" value="TreeGrafter"/>
</dbReference>
<accession>A0AAW5E258</accession>
<dbReference type="InterPro" id="IPR014729">
    <property type="entry name" value="Rossmann-like_a/b/a_fold"/>
</dbReference>
<dbReference type="InterPro" id="IPR003848">
    <property type="entry name" value="DUF218"/>
</dbReference>
<dbReference type="AlphaFoldDB" id="A0AAW5E258"/>
<keyword evidence="3" id="KW-1185">Reference proteome</keyword>
<protein>
    <submittedName>
        <fullName evidence="2">YdcF family protein</fullName>
    </submittedName>
</protein>
<dbReference type="GO" id="GO:0043164">
    <property type="term" value="P:Gram-negative-bacterium-type cell wall biogenesis"/>
    <property type="evidence" value="ECO:0007669"/>
    <property type="project" value="TreeGrafter"/>
</dbReference>
<dbReference type="CDD" id="cd06259">
    <property type="entry name" value="YdcF-like"/>
    <property type="match status" value="1"/>
</dbReference>
<dbReference type="RefSeq" id="WP_240256903.1">
    <property type="nucleotide sequence ID" value="NZ_JAKTTI010000031.1"/>
</dbReference>
<evidence type="ECO:0000259" key="1">
    <source>
        <dbReference type="Pfam" id="PF02698"/>
    </source>
</evidence>
<dbReference type="Gene3D" id="3.40.50.620">
    <property type="entry name" value="HUPs"/>
    <property type="match status" value="1"/>
</dbReference>
<dbReference type="EMBL" id="JAKTTI010000031">
    <property type="protein sequence ID" value="MCH1626986.1"/>
    <property type="molecule type" value="Genomic_DNA"/>
</dbReference>
<dbReference type="PANTHER" id="PTHR30336">
    <property type="entry name" value="INNER MEMBRANE PROTEIN, PROBABLE PERMEASE"/>
    <property type="match status" value="1"/>
</dbReference>
<dbReference type="Pfam" id="PF02698">
    <property type="entry name" value="DUF218"/>
    <property type="match status" value="1"/>
</dbReference>
<dbReference type="Proteomes" id="UP001431131">
    <property type="component" value="Unassembled WGS sequence"/>
</dbReference>
<comment type="caution">
    <text evidence="2">The sequence shown here is derived from an EMBL/GenBank/DDBJ whole genome shotgun (WGS) entry which is preliminary data.</text>
</comment>
<feature type="domain" description="DUF218" evidence="1">
    <location>
        <begin position="41"/>
        <end position="182"/>
    </location>
</feature>
<dbReference type="InterPro" id="IPR051599">
    <property type="entry name" value="Cell_Envelope_Assoc"/>
</dbReference>
<sequence length="193" mass="21285">MKKKRLLFVFGFLIIFGLIYVGSIHNKISRSIKVEVPNNADYLIILGAKVNGNIPSLSLSYRINTAAEYLLNNPNTIAIASGGMGPGETITEAEAIQNGLIAKGIDESRIFLEDRSTSTYENVSFSKSFIPNDAQQGIIVTNDYHVYRAVQIAGDADLHVAGLAADTPKVTIVKAYIREYLAVTKYYLQKYIF</sequence>
<dbReference type="GO" id="GO:0000270">
    <property type="term" value="P:peptidoglycan metabolic process"/>
    <property type="evidence" value="ECO:0007669"/>
    <property type="project" value="TreeGrafter"/>
</dbReference>
<evidence type="ECO:0000313" key="2">
    <source>
        <dbReference type="EMBL" id="MCH1626986.1"/>
    </source>
</evidence>
<organism evidence="2 3">
    <name type="scientific">Fredinandcohnia quinoae</name>
    <dbReference type="NCBI Taxonomy" id="2918902"/>
    <lineage>
        <taxon>Bacteria</taxon>
        <taxon>Bacillati</taxon>
        <taxon>Bacillota</taxon>
        <taxon>Bacilli</taxon>
        <taxon>Bacillales</taxon>
        <taxon>Bacillaceae</taxon>
        <taxon>Fredinandcohnia</taxon>
    </lineage>
</organism>
<name>A0AAW5E258_9BACI</name>